<dbReference type="GO" id="GO:0005737">
    <property type="term" value="C:cytoplasm"/>
    <property type="evidence" value="ECO:0007669"/>
    <property type="project" value="InterPro"/>
</dbReference>
<sequence>MRIAIAQINPTLADFQFNKEKILDFIRQAQQRKCDLVVFPECALFGYHPFDLLERSKVVAKQEQELKSLLSKIPKDIGIIFGLITKNPKKMGRPYFNSAVFAAKGQKPRFFHKQLLPTGDVFDEARFIQPGDLSKNYFTWKGKKFFLTICEDIWGWPDKEGRSPYVVNPLAKVKKQKIDMVINLSASPYFVGKMKQREYVVSKTAQYFKAPMMYVNLVGAQDEIIFDGASFVIDKKGKKVLTCQSFEEDINVIDIDTMEVWNKTPKIDVTEELRRALVLGIRDFCAKTGMKKVHLGLSGGIDSAVVAALAVDALGPSNVTTIGLPGPFNAEKSLTLAKDLAKNLGVEFKVVEIGPMYDQVVKGLEKGIDLKDFGLVHENLQARLRGLTLMAFSNKENSMLLTTGNKSEYAAGYSTLYGDMCGGLAPLGDLTKEQVYALARYYNQQGEVIPEEIITRAPSAELRPNQKDQDSLPPYEDLDKSVAYLVERSGPAKTETDKWLLPVLMRTEFKRWQAPPILKVSPHSFGRGRRYPIAHKAKE</sequence>
<dbReference type="Proteomes" id="UP000075799">
    <property type="component" value="Unassembled WGS sequence"/>
</dbReference>
<dbReference type="InterPro" id="IPR003694">
    <property type="entry name" value="NAD_synthase"/>
</dbReference>
<evidence type="ECO:0000256" key="7">
    <source>
        <dbReference type="HAMAP-Rule" id="MF_02090"/>
    </source>
</evidence>
<gene>
    <name evidence="7" type="primary">nadE</name>
    <name evidence="11" type="ORF">AZI87_06660</name>
</gene>
<evidence type="ECO:0000256" key="6">
    <source>
        <dbReference type="ARBA" id="ARBA00023027"/>
    </source>
</evidence>
<feature type="active site" description="Proton acceptor; for glutaminase activity" evidence="7">
    <location>
        <position position="41"/>
    </location>
</feature>
<dbReference type="InterPro" id="IPR014729">
    <property type="entry name" value="Rossmann-like_a/b/a_fold"/>
</dbReference>
<name>A0A162GTA6_BDEBC</name>
<feature type="binding site" evidence="7">
    <location>
        <position position="403"/>
    </location>
    <ligand>
        <name>ATP</name>
        <dbReference type="ChEBI" id="CHEBI:30616"/>
    </ligand>
</feature>
<dbReference type="RefSeq" id="WP_063205631.1">
    <property type="nucleotide sequence ID" value="NZ_LUKD01000001.1"/>
</dbReference>
<evidence type="ECO:0000256" key="5">
    <source>
        <dbReference type="ARBA" id="ARBA00022840"/>
    </source>
</evidence>
<evidence type="ECO:0000313" key="11">
    <source>
        <dbReference type="EMBL" id="KYG68902.1"/>
    </source>
</evidence>
<feature type="binding site" evidence="7">
    <location>
        <position position="408"/>
    </location>
    <ligand>
        <name>deamido-NAD(+)</name>
        <dbReference type="ChEBI" id="CHEBI:58437"/>
        <note>ligand shared between two neighboring subunits</note>
    </ligand>
</feature>
<evidence type="ECO:0000256" key="4">
    <source>
        <dbReference type="ARBA" id="ARBA00022741"/>
    </source>
</evidence>
<dbReference type="PANTHER" id="PTHR23090">
    <property type="entry name" value="NH 3 /GLUTAMINE-DEPENDENT NAD + SYNTHETASE"/>
    <property type="match status" value="1"/>
</dbReference>
<dbReference type="InterPro" id="IPR036526">
    <property type="entry name" value="C-N_Hydrolase_sf"/>
</dbReference>
<evidence type="ECO:0000256" key="2">
    <source>
        <dbReference type="ARBA" id="ARBA00007145"/>
    </source>
</evidence>
<feature type="binding site" evidence="7">
    <location>
        <position position="379"/>
    </location>
    <ligand>
        <name>deamido-NAD(+)</name>
        <dbReference type="ChEBI" id="CHEBI:58437"/>
        <note>ligand shared between two neighboring subunits</note>
    </ligand>
</feature>
<dbReference type="CDD" id="cd07570">
    <property type="entry name" value="GAT_Gln-NAD-synth"/>
    <property type="match status" value="1"/>
</dbReference>
<evidence type="ECO:0000256" key="1">
    <source>
        <dbReference type="ARBA" id="ARBA00005188"/>
    </source>
</evidence>
<dbReference type="NCBIfam" id="NF010588">
    <property type="entry name" value="PRK13981.1"/>
    <property type="match status" value="1"/>
</dbReference>
<dbReference type="NCBIfam" id="TIGR00552">
    <property type="entry name" value="nadE"/>
    <property type="match status" value="1"/>
</dbReference>
<dbReference type="Pfam" id="PF00795">
    <property type="entry name" value="CN_hydrolase"/>
    <property type="match status" value="1"/>
</dbReference>
<dbReference type="HAMAP" id="MF_02090">
    <property type="entry name" value="NadE_glutamine_dep"/>
    <property type="match status" value="1"/>
</dbReference>
<feature type="binding site" evidence="7">
    <location>
        <position position="193"/>
    </location>
    <ligand>
        <name>L-glutamine</name>
        <dbReference type="ChEBI" id="CHEBI:58359"/>
    </ligand>
</feature>
<dbReference type="PROSITE" id="PS50263">
    <property type="entry name" value="CN_HYDROLASE"/>
    <property type="match status" value="1"/>
</dbReference>
<dbReference type="FunFam" id="3.40.50.620:FF:000106">
    <property type="entry name" value="Glutamine-dependent NAD(+) synthetase"/>
    <property type="match status" value="1"/>
</dbReference>
<keyword evidence="5 7" id="KW-0067">ATP-binding</keyword>
<dbReference type="AlphaFoldDB" id="A0A162GTA6"/>
<feature type="domain" description="CN hydrolase" evidence="10">
    <location>
        <begin position="1"/>
        <end position="257"/>
    </location>
</feature>
<evidence type="ECO:0000256" key="8">
    <source>
        <dbReference type="PIRNR" id="PIRNR006630"/>
    </source>
</evidence>
<comment type="pathway">
    <text evidence="1 7 8">Cofactor biosynthesis; NAD(+) biosynthesis; NAD(+) from deamido-NAD(+) (L-Gln route): step 1/1.</text>
</comment>
<dbReference type="CDD" id="cd00553">
    <property type="entry name" value="NAD_synthase"/>
    <property type="match status" value="1"/>
</dbReference>
<dbReference type="PANTHER" id="PTHR23090:SF9">
    <property type="entry name" value="GLUTAMINE-DEPENDENT NAD(+) SYNTHETASE"/>
    <property type="match status" value="1"/>
</dbReference>
<keyword evidence="6 7" id="KW-0520">NAD</keyword>
<comment type="caution">
    <text evidence="7">Lacks conserved residue(s) required for the propagation of feature annotation.</text>
</comment>
<dbReference type="SUPFAM" id="SSF52402">
    <property type="entry name" value="Adenine nucleotide alpha hydrolases-like"/>
    <property type="match status" value="1"/>
</dbReference>
<dbReference type="InterPro" id="IPR003010">
    <property type="entry name" value="C-N_Hydrolase"/>
</dbReference>
<dbReference type="OrthoDB" id="5287902at2"/>
<comment type="function">
    <text evidence="7">Catalyzes the ATP-dependent amidation of deamido-NAD to form NAD. Uses L-glutamine as a nitrogen source.</text>
</comment>
<dbReference type="GO" id="GO:0005524">
    <property type="term" value="F:ATP binding"/>
    <property type="evidence" value="ECO:0007669"/>
    <property type="project" value="UniProtKB-UniRule"/>
</dbReference>
<dbReference type="EC" id="6.3.5.1" evidence="7 8"/>
<dbReference type="GO" id="GO:0004359">
    <property type="term" value="F:glutaminase activity"/>
    <property type="evidence" value="ECO:0007669"/>
    <property type="project" value="InterPro"/>
</dbReference>
<comment type="similarity">
    <text evidence="9">Belongs to the NAD synthetase family.</text>
</comment>
<feature type="binding site" evidence="7">
    <location>
        <position position="510"/>
    </location>
    <ligand>
        <name>deamido-NAD(+)</name>
        <dbReference type="ChEBI" id="CHEBI:58437"/>
        <note>ligand shared between two neighboring subunits</note>
    </ligand>
</feature>
<keyword evidence="3 7" id="KW-0436">Ligase</keyword>
<dbReference type="Gene3D" id="3.60.110.10">
    <property type="entry name" value="Carbon-nitrogen hydrolase"/>
    <property type="match status" value="1"/>
</dbReference>
<evidence type="ECO:0000256" key="3">
    <source>
        <dbReference type="ARBA" id="ARBA00022598"/>
    </source>
</evidence>
<reference evidence="11 12" key="1">
    <citation type="submission" date="2016-03" db="EMBL/GenBank/DDBJ databases">
        <authorList>
            <person name="Ploux O."/>
        </authorList>
    </citation>
    <scope>NUCLEOTIDE SEQUENCE [LARGE SCALE GENOMIC DNA]</scope>
    <source>
        <strain evidence="11 12">EC13</strain>
    </source>
</reference>
<feature type="binding site" evidence="7">
    <location>
        <begin position="296"/>
        <end position="303"/>
    </location>
    <ligand>
        <name>ATP</name>
        <dbReference type="ChEBI" id="CHEBI:30616"/>
    </ligand>
</feature>
<comment type="caution">
    <text evidence="11">The sequence shown here is derived from an EMBL/GenBank/DDBJ whole genome shotgun (WGS) entry which is preliminary data.</text>
</comment>
<dbReference type="InterPro" id="IPR014445">
    <property type="entry name" value="Gln-dep_NAD_synthase"/>
</dbReference>
<feature type="binding site" evidence="7">
    <location>
        <position position="187"/>
    </location>
    <ligand>
        <name>L-glutamine</name>
        <dbReference type="ChEBI" id="CHEBI:58359"/>
    </ligand>
</feature>
<keyword evidence="4 7" id="KW-0547">Nucleotide-binding</keyword>
<comment type="similarity">
    <text evidence="2 7 8">In the C-terminal section; belongs to the NAD synthetase family.</text>
</comment>
<protein>
    <recommendedName>
        <fullName evidence="7 8">Glutamine-dependent NAD(+) synthetase</fullName>
        <ecNumber evidence="7 8">6.3.5.1</ecNumber>
    </recommendedName>
    <alternativeName>
        <fullName evidence="7 8">NAD(+) synthase [glutamine-hydrolyzing]</fullName>
    </alternativeName>
</protein>
<dbReference type="Pfam" id="PF02540">
    <property type="entry name" value="NAD_synthase"/>
    <property type="match status" value="1"/>
</dbReference>
<dbReference type="EMBL" id="LUKD01000001">
    <property type="protein sequence ID" value="KYG68902.1"/>
    <property type="molecule type" value="Genomic_DNA"/>
</dbReference>
<dbReference type="PIRSF" id="PIRSF006630">
    <property type="entry name" value="NADS_GAT"/>
    <property type="match status" value="1"/>
</dbReference>
<feature type="active site" description="For glutaminase activity" evidence="7">
    <location>
        <position position="113"/>
    </location>
</feature>
<evidence type="ECO:0000313" key="12">
    <source>
        <dbReference type="Proteomes" id="UP000075799"/>
    </source>
</evidence>
<dbReference type="Gene3D" id="3.40.50.620">
    <property type="entry name" value="HUPs"/>
    <property type="match status" value="1"/>
</dbReference>
<dbReference type="UniPathway" id="UPA00253">
    <property type="reaction ID" value="UER00334"/>
</dbReference>
<dbReference type="GO" id="GO:0009435">
    <property type="term" value="P:NAD+ biosynthetic process"/>
    <property type="evidence" value="ECO:0007669"/>
    <property type="project" value="UniProtKB-UniRule"/>
</dbReference>
<feature type="active site" description="Nucleophile; for glutaminase activity" evidence="7">
    <location>
        <position position="150"/>
    </location>
</feature>
<dbReference type="SUPFAM" id="SSF56317">
    <property type="entry name" value="Carbon-nitrogen hydrolase"/>
    <property type="match status" value="1"/>
</dbReference>
<dbReference type="InterPro" id="IPR022310">
    <property type="entry name" value="NAD/GMP_synthase"/>
</dbReference>
<accession>A0A162GTA6</accession>
<evidence type="ECO:0000256" key="9">
    <source>
        <dbReference type="RuleBase" id="RU003811"/>
    </source>
</evidence>
<organism evidence="11 12">
    <name type="scientific">Bdellovibrio bacteriovorus</name>
    <dbReference type="NCBI Taxonomy" id="959"/>
    <lineage>
        <taxon>Bacteria</taxon>
        <taxon>Pseudomonadati</taxon>
        <taxon>Bdellovibrionota</taxon>
        <taxon>Bdellovibrionia</taxon>
        <taxon>Bdellovibrionales</taxon>
        <taxon>Pseudobdellovibrionaceae</taxon>
        <taxon>Bdellovibrio</taxon>
    </lineage>
</organism>
<proteinExistence type="inferred from homology"/>
<comment type="catalytic activity">
    <reaction evidence="7 8">
        <text>deamido-NAD(+) + L-glutamine + ATP + H2O = L-glutamate + AMP + diphosphate + NAD(+) + H(+)</text>
        <dbReference type="Rhea" id="RHEA:24384"/>
        <dbReference type="ChEBI" id="CHEBI:15377"/>
        <dbReference type="ChEBI" id="CHEBI:15378"/>
        <dbReference type="ChEBI" id="CHEBI:29985"/>
        <dbReference type="ChEBI" id="CHEBI:30616"/>
        <dbReference type="ChEBI" id="CHEBI:33019"/>
        <dbReference type="ChEBI" id="CHEBI:57540"/>
        <dbReference type="ChEBI" id="CHEBI:58359"/>
        <dbReference type="ChEBI" id="CHEBI:58437"/>
        <dbReference type="ChEBI" id="CHEBI:456215"/>
        <dbReference type="EC" id="6.3.5.1"/>
    </reaction>
</comment>
<dbReference type="GO" id="GO:0008795">
    <property type="term" value="F:NAD+ synthase activity"/>
    <property type="evidence" value="ECO:0007669"/>
    <property type="project" value="UniProtKB-UniRule"/>
</dbReference>
<dbReference type="GO" id="GO:0003952">
    <property type="term" value="F:NAD+ synthase (glutamine-hydrolyzing) activity"/>
    <property type="evidence" value="ECO:0007669"/>
    <property type="project" value="UniProtKB-UniRule"/>
</dbReference>
<evidence type="ECO:0000259" key="10">
    <source>
        <dbReference type="PROSITE" id="PS50263"/>
    </source>
</evidence>